<accession>A0A9D1K322</accession>
<protein>
    <submittedName>
        <fullName evidence="2">Uncharacterized protein</fullName>
    </submittedName>
</protein>
<keyword evidence="1" id="KW-1133">Transmembrane helix</keyword>
<comment type="caution">
    <text evidence="2">The sequence shown here is derived from an EMBL/GenBank/DDBJ whole genome shotgun (WGS) entry which is preliminary data.</text>
</comment>
<reference evidence="2" key="1">
    <citation type="submission" date="2020-10" db="EMBL/GenBank/DDBJ databases">
        <authorList>
            <person name="Gilroy R."/>
        </authorList>
    </citation>
    <scope>NUCLEOTIDE SEQUENCE</scope>
    <source>
        <strain evidence="2">CHK152-2994</strain>
    </source>
</reference>
<gene>
    <name evidence="2" type="ORF">IAD41_01500</name>
</gene>
<dbReference type="Proteomes" id="UP000824139">
    <property type="component" value="Unassembled WGS sequence"/>
</dbReference>
<keyword evidence="1" id="KW-0812">Transmembrane</keyword>
<reference evidence="2" key="2">
    <citation type="journal article" date="2021" name="PeerJ">
        <title>Extensive microbial diversity within the chicken gut microbiome revealed by metagenomics and culture.</title>
        <authorList>
            <person name="Gilroy R."/>
            <person name="Ravi A."/>
            <person name="Getino M."/>
            <person name="Pursley I."/>
            <person name="Horton D.L."/>
            <person name="Alikhan N.F."/>
            <person name="Baker D."/>
            <person name="Gharbi K."/>
            <person name="Hall N."/>
            <person name="Watson M."/>
            <person name="Adriaenssens E.M."/>
            <person name="Foster-Nyarko E."/>
            <person name="Jarju S."/>
            <person name="Secka A."/>
            <person name="Antonio M."/>
            <person name="Oren A."/>
            <person name="Chaudhuri R.R."/>
            <person name="La Ragione R."/>
            <person name="Hildebrand F."/>
            <person name="Pallen M.J."/>
        </authorList>
    </citation>
    <scope>NUCLEOTIDE SEQUENCE</scope>
    <source>
        <strain evidence="2">CHK152-2994</strain>
    </source>
</reference>
<sequence length="300" mass="33042">MSVKAVQNYENRNQLSNVLTSTVVGGLVGFSAKYSIPLSKRETQNVDYRAILNIGYKNANVKKANAFKLQKTRTAAQDEFIKMIDDKEPFKNPSLQMIAERLGGKTKPLGQKIYAVIENDANKNLDLEGLTKILGDESEDVKAFSKAFEDKPAFTNLSLDEITAKLGGADAPLAKKVAKIFRASENKNLSFDTVARSLGNESKDVLEVKRVSRLNNAFAKDNLDYLVRKLGGEASQAGQEFRRIIKEVDMNAKNLSKSLKKAFYRNEISGRYTAPFVIAGAAAGFAGAIIHNMIKHNTEA</sequence>
<evidence type="ECO:0000313" key="3">
    <source>
        <dbReference type="Proteomes" id="UP000824139"/>
    </source>
</evidence>
<dbReference type="EMBL" id="DVJO01000034">
    <property type="protein sequence ID" value="HIS82267.1"/>
    <property type="molecule type" value="Genomic_DNA"/>
</dbReference>
<dbReference type="AlphaFoldDB" id="A0A9D1K322"/>
<organism evidence="2 3">
    <name type="scientific">Candidatus Scatenecus faecavium</name>
    <dbReference type="NCBI Taxonomy" id="2840915"/>
    <lineage>
        <taxon>Bacteria</taxon>
        <taxon>Candidatus Scatenecus</taxon>
    </lineage>
</organism>
<evidence type="ECO:0000256" key="1">
    <source>
        <dbReference type="SAM" id="Phobius"/>
    </source>
</evidence>
<evidence type="ECO:0000313" key="2">
    <source>
        <dbReference type="EMBL" id="HIS82267.1"/>
    </source>
</evidence>
<name>A0A9D1K322_9BACT</name>
<proteinExistence type="predicted"/>
<feature type="transmembrane region" description="Helical" evidence="1">
    <location>
        <begin position="272"/>
        <end position="294"/>
    </location>
</feature>
<keyword evidence="1" id="KW-0472">Membrane</keyword>